<dbReference type="PANTHER" id="PTHR31052">
    <property type="entry name" value="COBRA-LIKE PROTEIN 7"/>
    <property type="match status" value="1"/>
</dbReference>
<evidence type="ECO:0000256" key="4">
    <source>
        <dbReference type="ARBA" id="ARBA00022729"/>
    </source>
</evidence>
<protein>
    <submittedName>
        <fullName evidence="10">COBRA-like protein 7</fullName>
    </submittedName>
</protein>
<gene>
    <name evidence="10" type="primary">LOC104598858</name>
</gene>
<dbReference type="STRING" id="4432.A0A1U8A3N1"/>
<dbReference type="Pfam" id="PF25079">
    <property type="entry name" value="COB_C"/>
    <property type="match status" value="1"/>
</dbReference>
<dbReference type="OrthoDB" id="2014623at2759"/>
<keyword evidence="3" id="KW-1003">Cell membrane</keyword>
<dbReference type="GO" id="GO:0030246">
    <property type="term" value="F:carbohydrate binding"/>
    <property type="evidence" value="ECO:0007669"/>
    <property type="project" value="InterPro"/>
</dbReference>
<evidence type="ECO:0000256" key="1">
    <source>
        <dbReference type="ARBA" id="ARBA00004236"/>
    </source>
</evidence>
<keyword evidence="6" id="KW-0325">Glycoprotein</keyword>
<organism evidence="9 10">
    <name type="scientific">Nelumbo nucifera</name>
    <name type="common">Sacred lotus</name>
    <dbReference type="NCBI Taxonomy" id="4432"/>
    <lineage>
        <taxon>Eukaryota</taxon>
        <taxon>Viridiplantae</taxon>
        <taxon>Streptophyta</taxon>
        <taxon>Embryophyta</taxon>
        <taxon>Tracheophyta</taxon>
        <taxon>Spermatophyta</taxon>
        <taxon>Magnoliopsida</taxon>
        <taxon>Proteales</taxon>
        <taxon>Nelumbonaceae</taxon>
        <taxon>Nelumbo</taxon>
    </lineage>
</organism>
<dbReference type="GeneID" id="104598858"/>
<sequence length="656" mass="72229">MAFHKLRFLVFFLFLFAICVPISINAQNQAPAPAPDACNGIFLSYLYIKGSRLHPIVTNPSLQPYRFESTLRILNNGLEDLKSWKVFVGFPHNEVLVSASNAVLADGTSLPASVGNGTFFAGFPTTDLKTAVETAGDINQMQVLIQLIGTQFGVKDPSVPMPSNISLVNDGFYCPRSTMQGTNEMHVCCTKDPTFKANVTSEEFLPRQSGDLTITYDVTSSYDTNYWAQVAISNHNPIGRLDNWKLNWDWKRDEFIASMKGAYPSVVDTTDCFFGRQGVFYQGLDFSTILNCERSPTIIDLPLSKANDSKVGLIPFCCRNGTILPPTMDSSKSTSVFQIQVYKMPPDLNRTQLFPPQNWKINGTLNPEYKCGSPVRVSPSQFLDPSGMPSNLLAVASWQVVCNITRSKDSHPRCCVSFSAFFNDSAIPCKTCACGCQSNPRNTCSTAASALLLPSEALLVPFENRTRKALAWADLKHLTVSKPLPCGDNCGVSINWHLYTDYSRGWSARITLFNWGQTNFADWFAAVQLDKSAPGFEAMYSFNASLLEMQGVSNTIFMQGLPGLNYLVAENDETDPRMPGKQQSVISFTKKKTPGINVAGGDGFPTKVFFNGEECALPSVLPTNTGYKMVASQSILGFLLAVAVLMLMQQLPWLDV</sequence>
<dbReference type="GO" id="GO:0005886">
    <property type="term" value="C:plasma membrane"/>
    <property type="evidence" value="ECO:0007669"/>
    <property type="project" value="UniProtKB-SubCell"/>
</dbReference>
<dbReference type="InterPro" id="IPR056900">
    <property type="entry name" value="COB_C"/>
</dbReference>
<dbReference type="GO" id="GO:0010215">
    <property type="term" value="P:cellulose microfibril organization"/>
    <property type="evidence" value="ECO:0007669"/>
    <property type="project" value="InterPro"/>
</dbReference>
<dbReference type="OMA" id="EMQVCCI"/>
<dbReference type="InterPro" id="IPR006918">
    <property type="entry name" value="COBRA_pln"/>
</dbReference>
<evidence type="ECO:0000313" key="10">
    <source>
        <dbReference type="RefSeq" id="XP_010259413.1"/>
    </source>
</evidence>
<comment type="subcellular location">
    <subcellularLocation>
        <location evidence="1">Cell membrane</location>
    </subcellularLocation>
</comment>
<evidence type="ECO:0000256" key="3">
    <source>
        <dbReference type="ARBA" id="ARBA00022475"/>
    </source>
</evidence>
<dbReference type="Proteomes" id="UP000189703">
    <property type="component" value="Unplaced"/>
</dbReference>
<name>A0A1U8A3N1_NELNU</name>
<evidence type="ECO:0000256" key="6">
    <source>
        <dbReference type="ARBA" id="ARBA00023180"/>
    </source>
</evidence>
<proteinExistence type="inferred from homology"/>
<dbReference type="InParanoid" id="A0A1U8A3N1"/>
<keyword evidence="9" id="KW-1185">Reference proteome</keyword>
<dbReference type="eggNOG" id="ENOG502QUPM">
    <property type="taxonomic scope" value="Eukaryota"/>
</dbReference>
<feature type="chain" id="PRO_5010589049" evidence="7">
    <location>
        <begin position="27"/>
        <end position="656"/>
    </location>
</feature>
<accession>A0A1U8A3N1</accession>
<dbReference type="SUPFAM" id="SSF49384">
    <property type="entry name" value="Carbohydrate-binding domain"/>
    <property type="match status" value="1"/>
</dbReference>
<keyword evidence="5" id="KW-0472">Membrane</keyword>
<reference evidence="10" key="1">
    <citation type="submission" date="2025-08" db="UniProtKB">
        <authorList>
            <consortium name="RefSeq"/>
        </authorList>
    </citation>
    <scope>IDENTIFICATION</scope>
</reference>
<dbReference type="KEGG" id="nnu:104598858"/>
<evidence type="ECO:0000256" key="7">
    <source>
        <dbReference type="SAM" id="SignalP"/>
    </source>
</evidence>
<evidence type="ECO:0000256" key="5">
    <source>
        <dbReference type="ARBA" id="ARBA00023136"/>
    </source>
</evidence>
<evidence type="ECO:0000259" key="8">
    <source>
        <dbReference type="Pfam" id="PF25079"/>
    </source>
</evidence>
<dbReference type="PANTHER" id="PTHR31052:SF3">
    <property type="entry name" value="COBRA-LIKE PROTEIN 7"/>
    <property type="match status" value="1"/>
</dbReference>
<dbReference type="FunCoup" id="A0A1U8A3N1">
    <property type="interactions" value="1337"/>
</dbReference>
<dbReference type="Pfam" id="PF04833">
    <property type="entry name" value="COBRA"/>
    <property type="match status" value="1"/>
</dbReference>
<feature type="signal peptide" evidence="7">
    <location>
        <begin position="1"/>
        <end position="26"/>
    </location>
</feature>
<dbReference type="InterPro" id="IPR008965">
    <property type="entry name" value="CBM2/CBM3_carb-bd_dom_sf"/>
</dbReference>
<feature type="domain" description="COBRA C-terminal" evidence="8">
    <location>
        <begin position="413"/>
        <end position="622"/>
    </location>
</feature>
<dbReference type="RefSeq" id="XP_010259413.1">
    <property type="nucleotide sequence ID" value="XM_010261111.2"/>
</dbReference>
<evidence type="ECO:0000313" key="9">
    <source>
        <dbReference type="Proteomes" id="UP000189703"/>
    </source>
</evidence>
<evidence type="ECO:0000256" key="2">
    <source>
        <dbReference type="ARBA" id="ARBA00005507"/>
    </source>
</evidence>
<dbReference type="AlphaFoldDB" id="A0A1U8A3N1"/>
<comment type="similarity">
    <text evidence="2">Belongs to the COBRA family.</text>
</comment>
<keyword evidence="4 7" id="KW-0732">Signal</keyword>